<feature type="transmembrane region" description="Helical" evidence="9">
    <location>
        <begin position="217"/>
        <end position="237"/>
    </location>
</feature>
<name>A0A853DMT0_9MICO</name>
<keyword evidence="6 9" id="KW-1133">Transmembrane helix</keyword>
<keyword evidence="11" id="KW-1185">Reference proteome</keyword>
<feature type="transmembrane region" description="Helical" evidence="9">
    <location>
        <begin position="30"/>
        <end position="49"/>
    </location>
</feature>
<organism evidence="10 11">
    <name type="scientific">Allobranchiibius huperziae</name>
    <dbReference type="NCBI Taxonomy" id="1874116"/>
    <lineage>
        <taxon>Bacteria</taxon>
        <taxon>Bacillati</taxon>
        <taxon>Actinomycetota</taxon>
        <taxon>Actinomycetes</taxon>
        <taxon>Micrococcales</taxon>
        <taxon>Dermacoccaceae</taxon>
        <taxon>Allobranchiibius</taxon>
    </lineage>
</organism>
<evidence type="ECO:0000313" key="11">
    <source>
        <dbReference type="Proteomes" id="UP000571817"/>
    </source>
</evidence>
<keyword evidence="7 9" id="KW-0472">Membrane</keyword>
<dbReference type="Pfam" id="PF00860">
    <property type="entry name" value="Xan_ur_permease"/>
    <property type="match status" value="2"/>
</dbReference>
<dbReference type="RefSeq" id="WP_179483162.1">
    <property type="nucleotide sequence ID" value="NZ_JACCFW010000001.1"/>
</dbReference>
<comment type="subcellular location">
    <subcellularLocation>
        <location evidence="1">Cell membrane</location>
        <topology evidence="1">Multi-pass membrane protein</topology>
    </subcellularLocation>
</comment>
<dbReference type="PANTHER" id="PTHR42810:SF4">
    <property type="entry name" value="URIC ACID TRANSPORTER UACT"/>
    <property type="match status" value="1"/>
</dbReference>
<evidence type="ECO:0000256" key="7">
    <source>
        <dbReference type="ARBA" id="ARBA00023136"/>
    </source>
</evidence>
<evidence type="ECO:0000256" key="8">
    <source>
        <dbReference type="SAM" id="MobiDB-lite"/>
    </source>
</evidence>
<feature type="transmembrane region" description="Helical" evidence="9">
    <location>
        <begin position="392"/>
        <end position="413"/>
    </location>
</feature>
<feature type="transmembrane region" description="Helical" evidence="9">
    <location>
        <begin position="455"/>
        <end position="476"/>
    </location>
</feature>
<dbReference type="GO" id="GO:0005886">
    <property type="term" value="C:plasma membrane"/>
    <property type="evidence" value="ECO:0007669"/>
    <property type="project" value="UniProtKB-SubCell"/>
</dbReference>
<keyword evidence="3" id="KW-0813">Transport</keyword>
<dbReference type="Proteomes" id="UP000571817">
    <property type="component" value="Unassembled WGS sequence"/>
</dbReference>
<proteinExistence type="inferred from homology"/>
<feature type="transmembrane region" description="Helical" evidence="9">
    <location>
        <begin position="118"/>
        <end position="137"/>
    </location>
</feature>
<feature type="transmembrane region" description="Helical" evidence="9">
    <location>
        <begin position="55"/>
        <end position="75"/>
    </location>
</feature>
<evidence type="ECO:0000256" key="4">
    <source>
        <dbReference type="ARBA" id="ARBA00022475"/>
    </source>
</evidence>
<keyword evidence="5 9" id="KW-0812">Transmembrane</keyword>
<comment type="similarity">
    <text evidence="2">Belongs to the nucleobase:cation symporter-2 (NCS2) (TC 2.A.40) family.</text>
</comment>
<evidence type="ECO:0000256" key="1">
    <source>
        <dbReference type="ARBA" id="ARBA00004651"/>
    </source>
</evidence>
<feature type="compositionally biased region" description="Basic and acidic residues" evidence="8">
    <location>
        <begin position="508"/>
        <end position="521"/>
    </location>
</feature>
<evidence type="ECO:0000313" key="10">
    <source>
        <dbReference type="EMBL" id="NYJ76061.1"/>
    </source>
</evidence>
<keyword evidence="4" id="KW-1003">Cell membrane</keyword>
<accession>A0A853DMT0</accession>
<evidence type="ECO:0000256" key="2">
    <source>
        <dbReference type="ARBA" id="ARBA00008821"/>
    </source>
</evidence>
<dbReference type="PANTHER" id="PTHR42810">
    <property type="entry name" value="PURINE PERMEASE C1399.01C-RELATED"/>
    <property type="match status" value="1"/>
</dbReference>
<feature type="transmembrane region" description="Helical" evidence="9">
    <location>
        <begin position="283"/>
        <end position="303"/>
    </location>
</feature>
<dbReference type="PROSITE" id="PS01116">
    <property type="entry name" value="XANTH_URACIL_PERMASE"/>
    <property type="match status" value="1"/>
</dbReference>
<feature type="region of interest" description="Disordered" evidence="8">
    <location>
        <begin position="495"/>
        <end position="521"/>
    </location>
</feature>
<sequence>MSIRTTQKTVDPVDEVLPAPRLIVLGLQHLFIMYAGAVAVPIIVGAALGLGKTDIAILINADLLVSGIATIIQSVGISKILGVRLPVVAGATFTVLNPMIIIATQYGTKPGADGHIKGLQVVYGAMLVAGVFALIIAKPFSMLVRFFPPLVTGTVIAVIGLSLIGADASLITGKNPTTLPFGGNGAGITVTDKAEGFTATTKAGSQVVVQNGDYGKVSHILLAGLVVLVIVLISRFFKGFIGQIAVLLGVIVGTLVAWPMGLLDFSSVGSADWAGVSEPFHFGPPQFAAAAIVSMCIVMLVTYTESTADMLAVSEMVDRPLSTNDVARGLATDGLSAVLAGFMNSFPDTAYAENVGLVEITKIKSRWVVAVCGGFLVLLGLIPKMGELVAALPGPVIGGAGTVMFAMVTAVGIRTLAKVSFVDNQNLLIIAVSLSIGLLPVIAPDFYRNFPDGFQTIFGSAITSTVIVVFVLNLIFNEFGAGGKGRENDLTGAAVDAGAISNQPEDGEPLRPFDEDDGVRR</sequence>
<dbReference type="EMBL" id="JACCFW010000001">
    <property type="protein sequence ID" value="NYJ76061.1"/>
    <property type="molecule type" value="Genomic_DNA"/>
</dbReference>
<dbReference type="NCBIfam" id="TIGR00801">
    <property type="entry name" value="ncs2"/>
    <property type="match status" value="1"/>
</dbReference>
<feature type="transmembrane region" description="Helical" evidence="9">
    <location>
        <begin position="425"/>
        <end position="443"/>
    </location>
</feature>
<dbReference type="NCBIfam" id="NF037981">
    <property type="entry name" value="NCS2_1"/>
    <property type="match status" value="1"/>
</dbReference>
<dbReference type="GO" id="GO:0042907">
    <property type="term" value="F:xanthine transmembrane transporter activity"/>
    <property type="evidence" value="ECO:0007669"/>
    <property type="project" value="TreeGrafter"/>
</dbReference>
<evidence type="ECO:0000256" key="3">
    <source>
        <dbReference type="ARBA" id="ARBA00022448"/>
    </source>
</evidence>
<dbReference type="InterPro" id="IPR006043">
    <property type="entry name" value="NCS2"/>
</dbReference>
<evidence type="ECO:0000256" key="9">
    <source>
        <dbReference type="SAM" id="Phobius"/>
    </source>
</evidence>
<feature type="transmembrane region" description="Helical" evidence="9">
    <location>
        <begin position="87"/>
        <end position="106"/>
    </location>
</feature>
<gene>
    <name evidence="10" type="ORF">HNR15_003024</name>
</gene>
<comment type="caution">
    <text evidence="10">The sequence shown here is derived from an EMBL/GenBank/DDBJ whole genome shotgun (WGS) entry which is preliminary data.</text>
</comment>
<feature type="transmembrane region" description="Helical" evidence="9">
    <location>
        <begin position="149"/>
        <end position="171"/>
    </location>
</feature>
<dbReference type="AlphaFoldDB" id="A0A853DMT0"/>
<protein>
    <submittedName>
        <fullName evidence="10">NCS2 family nucleobase:cation symporter-2</fullName>
    </submittedName>
</protein>
<feature type="transmembrane region" description="Helical" evidence="9">
    <location>
        <begin position="244"/>
        <end position="263"/>
    </location>
</feature>
<evidence type="ECO:0000256" key="6">
    <source>
        <dbReference type="ARBA" id="ARBA00022989"/>
    </source>
</evidence>
<reference evidence="10 11" key="1">
    <citation type="submission" date="2020-07" db="EMBL/GenBank/DDBJ databases">
        <title>Sequencing the genomes of 1000 actinobacteria strains.</title>
        <authorList>
            <person name="Klenk H.-P."/>
        </authorList>
    </citation>
    <scope>NUCLEOTIDE SEQUENCE [LARGE SCALE GENOMIC DNA]</scope>
    <source>
        <strain evidence="10 11">DSM 29531</strain>
    </source>
</reference>
<feature type="transmembrane region" description="Helical" evidence="9">
    <location>
        <begin position="367"/>
        <end position="386"/>
    </location>
</feature>
<evidence type="ECO:0000256" key="5">
    <source>
        <dbReference type="ARBA" id="ARBA00022692"/>
    </source>
</evidence>
<dbReference type="InterPro" id="IPR006042">
    <property type="entry name" value="Xan_ur_permease"/>
</dbReference>